<dbReference type="EMBL" id="JAXCGZ010013312">
    <property type="protein sequence ID" value="KAK7072881.1"/>
    <property type="molecule type" value="Genomic_DNA"/>
</dbReference>
<feature type="non-terminal residue" evidence="2">
    <location>
        <position position="207"/>
    </location>
</feature>
<evidence type="ECO:0000256" key="1">
    <source>
        <dbReference type="SAM" id="MobiDB-lite"/>
    </source>
</evidence>
<protein>
    <submittedName>
        <fullName evidence="2">Uncharacterized protein</fullName>
    </submittedName>
</protein>
<proteinExistence type="predicted"/>
<name>A0AAN8WYL6_HALRR</name>
<feature type="compositionally biased region" description="Basic and acidic residues" evidence="1">
    <location>
        <begin position="1"/>
        <end position="16"/>
    </location>
</feature>
<comment type="caution">
    <text evidence="2">The sequence shown here is derived from an EMBL/GenBank/DDBJ whole genome shotgun (WGS) entry which is preliminary data.</text>
</comment>
<feature type="region of interest" description="Disordered" evidence="1">
    <location>
        <begin position="1"/>
        <end position="31"/>
    </location>
</feature>
<evidence type="ECO:0000313" key="2">
    <source>
        <dbReference type="EMBL" id="KAK7072881.1"/>
    </source>
</evidence>
<dbReference type="AlphaFoldDB" id="A0AAN8WYL6"/>
<dbReference type="Proteomes" id="UP001381693">
    <property type="component" value="Unassembled WGS sequence"/>
</dbReference>
<gene>
    <name evidence="2" type="ORF">SK128_023934</name>
</gene>
<reference evidence="2 3" key="1">
    <citation type="submission" date="2023-11" db="EMBL/GenBank/DDBJ databases">
        <title>Halocaridina rubra genome assembly.</title>
        <authorList>
            <person name="Smith C."/>
        </authorList>
    </citation>
    <scope>NUCLEOTIDE SEQUENCE [LARGE SCALE GENOMIC DNA]</scope>
    <source>
        <strain evidence="2">EP-1</strain>
        <tissue evidence="2">Whole</tissue>
    </source>
</reference>
<sequence>MTKHDEIHDIPKRDPRNSNTADPGPIEKGVPEYPSLHKECFIYENLTARFNCSGAPKYRKFDADLISKCVLNHWEKSGNVNQVDPWKLDLNNASKNSDYVALWKRPAIHWVFSGDSHIRNVFEVLVRRLAGPRVKYRLAGYPLSRWEATEEMIKNFGRMKHDLYHQVMHLDYPLKLTHNWQPLWLSIENNLKDWNAGNMQRPSRLIF</sequence>
<accession>A0AAN8WYL6</accession>
<evidence type="ECO:0000313" key="3">
    <source>
        <dbReference type="Proteomes" id="UP001381693"/>
    </source>
</evidence>
<organism evidence="2 3">
    <name type="scientific">Halocaridina rubra</name>
    <name type="common">Hawaiian red shrimp</name>
    <dbReference type="NCBI Taxonomy" id="373956"/>
    <lineage>
        <taxon>Eukaryota</taxon>
        <taxon>Metazoa</taxon>
        <taxon>Ecdysozoa</taxon>
        <taxon>Arthropoda</taxon>
        <taxon>Crustacea</taxon>
        <taxon>Multicrustacea</taxon>
        <taxon>Malacostraca</taxon>
        <taxon>Eumalacostraca</taxon>
        <taxon>Eucarida</taxon>
        <taxon>Decapoda</taxon>
        <taxon>Pleocyemata</taxon>
        <taxon>Caridea</taxon>
        <taxon>Atyoidea</taxon>
        <taxon>Atyidae</taxon>
        <taxon>Halocaridina</taxon>
    </lineage>
</organism>
<keyword evidence="3" id="KW-1185">Reference proteome</keyword>